<feature type="compositionally biased region" description="Polar residues" evidence="1">
    <location>
        <begin position="50"/>
        <end position="59"/>
    </location>
</feature>
<feature type="region of interest" description="Disordered" evidence="1">
    <location>
        <begin position="415"/>
        <end position="445"/>
    </location>
</feature>
<reference evidence="2 3" key="1">
    <citation type="submission" date="2017-08" db="EMBL/GenBank/DDBJ databases">
        <title>Harnessing the power of phylogenomics to disentangle the directionality and signatures of interkingdom host jumping in the parasitic fungal genus Tolypocladium.</title>
        <authorList>
            <person name="Quandt C.A."/>
            <person name="Patterson W."/>
            <person name="Spatafora J.W."/>
        </authorList>
    </citation>
    <scope>NUCLEOTIDE SEQUENCE [LARGE SCALE GENOMIC DNA]</scope>
    <source>
        <strain evidence="2 3">CBS 113982</strain>
    </source>
</reference>
<feature type="region of interest" description="Disordered" evidence="1">
    <location>
        <begin position="518"/>
        <end position="540"/>
    </location>
</feature>
<feature type="compositionally biased region" description="Polar residues" evidence="1">
    <location>
        <begin position="223"/>
        <end position="244"/>
    </location>
</feature>
<dbReference type="AlphaFoldDB" id="A0A2K3Q8G8"/>
<gene>
    <name evidence="2" type="ORF">TCAP_06199</name>
</gene>
<organism evidence="2 3">
    <name type="scientific">Tolypocladium capitatum</name>
    <dbReference type="NCBI Taxonomy" id="45235"/>
    <lineage>
        <taxon>Eukaryota</taxon>
        <taxon>Fungi</taxon>
        <taxon>Dikarya</taxon>
        <taxon>Ascomycota</taxon>
        <taxon>Pezizomycotina</taxon>
        <taxon>Sordariomycetes</taxon>
        <taxon>Hypocreomycetidae</taxon>
        <taxon>Hypocreales</taxon>
        <taxon>Ophiocordycipitaceae</taxon>
        <taxon>Tolypocladium</taxon>
    </lineage>
</organism>
<feature type="region of interest" description="Disordered" evidence="1">
    <location>
        <begin position="1"/>
        <end position="119"/>
    </location>
</feature>
<feature type="compositionally biased region" description="Polar residues" evidence="1">
    <location>
        <begin position="459"/>
        <end position="478"/>
    </location>
</feature>
<dbReference type="EMBL" id="NRSZ01001033">
    <property type="protein sequence ID" value="PNY23855.1"/>
    <property type="molecule type" value="Genomic_DNA"/>
</dbReference>
<keyword evidence="3" id="KW-1185">Reference proteome</keyword>
<feature type="region of interest" description="Disordered" evidence="1">
    <location>
        <begin position="457"/>
        <end position="478"/>
    </location>
</feature>
<accession>A0A2K3Q8G8</accession>
<feature type="region of interest" description="Disordered" evidence="1">
    <location>
        <begin position="159"/>
        <end position="182"/>
    </location>
</feature>
<feature type="compositionally biased region" description="Basic residues" evidence="1">
    <location>
        <begin position="1"/>
        <end position="10"/>
    </location>
</feature>
<comment type="caution">
    <text evidence="2">The sequence shown here is derived from an EMBL/GenBank/DDBJ whole genome shotgun (WGS) entry which is preliminary data.</text>
</comment>
<feature type="region of interest" description="Disordered" evidence="1">
    <location>
        <begin position="287"/>
        <end position="385"/>
    </location>
</feature>
<feature type="compositionally biased region" description="Low complexity" evidence="1">
    <location>
        <begin position="687"/>
        <end position="696"/>
    </location>
</feature>
<evidence type="ECO:0000313" key="3">
    <source>
        <dbReference type="Proteomes" id="UP000236621"/>
    </source>
</evidence>
<name>A0A2K3Q8G8_9HYPO</name>
<proteinExistence type="predicted"/>
<feature type="compositionally biased region" description="Basic and acidic residues" evidence="1">
    <location>
        <begin position="29"/>
        <end position="48"/>
    </location>
</feature>
<feature type="region of interest" description="Disordered" evidence="1">
    <location>
        <begin position="208"/>
        <end position="265"/>
    </location>
</feature>
<dbReference type="OrthoDB" id="5204833at2759"/>
<sequence>MSPPTRRRSARLASATVKEKAAPELSSIAEREETPCRHVPKSLDDVFSHHQLQPSTPVSTPLKPPYDEMHPSKVRPTTGEPSSAFRLGFPEIPIPSSRGARQFGLTSTPSKIGGMPSSPFTFRFAREAADTTLSGDAQRMMDEIRGQAAKIKADLVAQRKAEGSSANAKGRVIATPKGKSGRYSAAHMAEFEKMDSIEGHASAWRAQHGRFTPVKSSLKRSSSKANLDATPISQNSAIKPSPSKTRLGETPSRRPKASLKRTSSVANLDYGPCKAVVKAPETLAAFGRSLPDAKGGQQSAVKRLKQRQEDDTSAARPVSRGDDSGPLPKSRSGLARLMSPTKSSTAHVAGPGKPTISLVPSPSKSSAPGLTKSATMTSLGSMSKTADLKRRIISPGRFQRVKSILRGQKLDVDGAKSAIPQPASQVSLTPAPPRIDKELPPIPLTTPRRKLTKRVAFTPETTKAATSEDSPSLKKSSNFSARAPLQAIDAHYPGLEEVLAKSKSNDNLYPDLSPLKRLIEPRSRHGTAPAPSTPGTFTFRSDHTIKFEDTSAMGFGAYPGQSSLRHVRGSVVSTAHMPGSFPAPPSPNSHPNKENAAPWPPRMLSGTAHGMPNKKRQRASSDEEDAENVAAERAMKKRKNEHVPEGQALPAPLLVGTAPASGVKKNRFGRSPVKTPSRTPGRTPGRAPASASPSKKGSVLSMSRLNMLARPKNRG</sequence>
<protein>
    <recommendedName>
        <fullName evidence="4">Erythromycin esterase</fullName>
    </recommendedName>
</protein>
<dbReference type="STRING" id="45235.A0A2K3Q8G8"/>
<feature type="compositionally biased region" description="Polar residues" evidence="1">
    <location>
        <begin position="358"/>
        <end position="384"/>
    </location>
</feature>
<feature type="region of interest" description="Disordered" evidence="1">
    <location>
        <begin position="576"/>
        <end position="715"/>
    </location>
</feature>
<dbReference type="Proteomes" id="UP000236621">
    <property type="component" value="Unassembled WGS sequence"/>
</dbReference>
<evidence type="ECO:0000256" key="1">
    <source>
        <dbReference type="SAM" id="MobiDB-lite"/>
    </source>
</evidence>
<evidence type="ECO:0008006" key="4">
    <source>
        <dbReference type="Google" id="ProtNLM"/>
    </source>
</evidence>
<evidence type="ECO:0000313" key="2">
    <source>
        <dbReference type="EMBL" id="PNY23855.1"/>
    </source>
</evidence>